<keyword evidence="2" id="KW-1185">Reference proteome</keyword>
<dbReference type="Proteomes" id="UP000184346">
    <property type="component" value="Unassembled WGS sequence"/>
</dbReference>
<evidence type="ECO:0000313" key="2">
    <source>
        <dbReference type="Proteomes" id="UP000184346"/>
    </source>
</evidence>
<dbReference type="AlphaFoldDB" id="A0A1M5EAV0"/>
<accession>A0A1M5EAV0</accession>
<dbReference type="OrthoDB" id="6169614at2"/>
<evidence type="ECO:0000313" key="1">
    <source>
        <dbReference type="EMBL" id="SHF76232.1"/>
    </source>
</evidence>
<dbReference type="RefSeq" id="WP_072825196.1">
    <property type="nucleotide sequence ID" value="NZ_FQUJ01000021.1"/>
</dbReference>
<sequence>MAIRYDLWLDPEDVERHRAVEADLERYFIERFADYPHIRLFGDDPYDYDAPFNRLYDALILRANDYCERTWGYVPTPVQLNKAFFRGVARSNKFLRDPDDDHGDPNRTPSH</sequence>
<organism evidence="1 2">
    <name type="scientific">Modicisalibacter ilicicola DSM 19980</name>
    <dbReference type="NCBI Taxonomy" id="1121942"/>
    <lineage>
        <taxon>Bacteria</taxon>
        <taxon>Pseudomonadati</taxon>
        <taxon>Pseudomonadota</taxon>
        <taxon>Gammaproteobacteria</taxon>
        <taxon>Oceanospirillales</taxon>
        <taxon>Halomonadaceae</taxon>
        <taxon>Modicisalibacter</taxon>
    </lineage>
</organism>
<dbReference type="EMBL" id="FQUJ01000021">
    <property type="protein sequence ID" value="SHF76232.1"/>
    <property type="molecule type" value="Genomic_DNA"/>
</dbReference>
<reference evidence="1 2" key="1">
    <citation type="submission" date="2016-11" db="EMBL/GenBank/DDBJ databases">
        <authorList>
            <person name="Jaros S."/>
            <person name="Januszkiewicz K."/>
            <person name="Wedrychowicz H."/>
        </authorList>
    </citation>
    <scope>NUCLEOTIDE SEQUENCE [LARGE SCALE GENOMIC DNA]</scope>
    <source>
        <strain evidence="1 2">DSM 19980</strain>
    </source>
</reference>
<gene>
    <name evidence="1" type="ORF">SAMN02745148_03473</name>
</gene>
<proteinExistence type="predicted"/>
<dbReference type="STRING" id="1121942.SAMN02745148_03473"/>
<protein>
    <submittedName>
        <fullName evidence="1">Uncharacterized protein</fullName>
    </submittedName>
</protein>
<name>A0A1M5EAV0_9GAMM</name>